<sequence length="285" mass="33426">MVKLKSKLFKKMRYKDTSDLEISLLLEAIFRKYGYDFREYSQAHIRRRIMNRMAVSGFEDVSQMQSKVLNDETFASELLQDLSITVTEMFRDPFFYRSLRENVIPILKTYPFIKIWHAGCATGEEAYSMAILLQEEGLYDRTTIYATDFNQMALNRAKDGIFSNKMIKEYTSNYQMAGGKESFSSYYTSNYDNVIMNQSLKKNIVWANHNLVTDSVFAEVNLILCRNVLIYFDKNLQNKVQTLFYNSLINGGVLCLGSKESLRFSDLYEQYTELDAKQRIFKKKY</sequence>
<accession>A0A1H8LST5</accession>
<evidence type="ECO:0000313" key="3">
    <source>
        <dbReference type="Proteomes" id="UP000198657"/>
    </source>
</evidence>
<keyword evidence="2" id="KW-0489">Methyltransferase</keyword>
<protein>
    <submittedName>
        <fullName evidence="2">Chemotaxis protein methyltransferase CheR</fullName>
    </submittedName>
</protein>
<dbReference type="EMBL" id="FODN01000003">
    <property type="protein sequence ID" value="SEO08149.1"/>
    <property type="molecule type" value="Genomic_DNA"/>
</dbReference>
<feature type="domain" description="CheR-type methyltransferase" evidence="1">
    <location>
        <begin position="10"/>
        <end position="262"/>
    </location>
</feature>
<organism evidence="2 3">
    <name type="scientific">Flavobacterium sinopsychrotolerans</name>
    <dbReference type="NCBI Taxonomy" id="604089"/>
    <lineage>
        <taxon>Bacteria</taxon>
        <taxon>Pseudomonadati</taxon>
        <taxon>Bacteroidota</taxon>
        <taxon>Flavobacteriia</taxon>
        <taxon>Flavobacteriales</taxon>
        <taxon>Flavobacteriaceae</taxon>
        <taxon>Flavobacterium</taxon>
    </lineage>
</organism>
<keyword evidence="3" id="KW-1185">Reference proteome</keyword>
<dbReference type="SMART" id="SM00138">
    <property type="entry name" value="MeTrc"/>
    <property type="match status" value="1"/>
</dbReference>
<dbReference type="PANTHER" id="PTHR24422:SF8">
    <property type="entry name" value="CHEMOTAXIS PROTEIN"/>
    <property type="match status" value="1"/>
</dbReference>
<evidence type="ECO:0000313" key="2">
    <source>
        <dbReference type="EMBL" id="SEO08149.1"/>
    </source>
</evidence>
<dbReference type="Pfam" id="PF03705">
    <property type="entry name" value="CheR_N"/>
    <property type="match status" value="1"/>
</dbReference>
<name>A0A1H8LST5_9FLAO</name>
<evidence type="ECO:0000259" key="1">
    <source>
        <dbReference type="PROSITE" id="PS50123"/>
    </source>
</evidence>
<dbReference type="Gene3D" id="3.40.50.150">
    <property type="entry name" value="Vaccinia Virus protein VP39"/>
    <property type="match status" value="1"/>
</dbReference>
<dbReference type="PANTHER" id="PTHR24422">
    <property type="entry name" value="CHEMOTAXIS PROTEIN METHYLTRANSFERASE"/>
    <property type="match status" value="1"/>
</dbReference>
<keyword evidence="2" id="KW-0808">Transferase</keyword>
<dbReference type="AlphaFoldDB" id="A0A1H8LST5"/>
<proteinExistence type="predicted"/>
<dbReference type="SUPFAM" id="SSF47757">
    <property type="entry name" value="Chemotaxis receptor methyltransferase CheR, N-terminal domain"/>
    <property type="match status" value="1"/>
</dbReference>
<dbReference type="STRING" id="604089.SAMN04487942_1661"/>
<dbReference type="SUPFAM" id="SSF53335">
    <property type="entry name" value="S-adenosyl-L-methionine-dependent methyltransferases"/>
    <property type="match status" value="1"/>
</dbReference>
<dbReference type="InterPro" id="IPR022641">
    <property type="entry name" value="CheR_N"/>
</dbReference>
<dbReference type="InterPro" id="IPR050903">
    <property type="entry name" value="Bact_Chemotaxis_MeTrfase"/>
</dbReference>
<dbReference type="InterPro" id="IPR000780">
    <property type="entry name" value="CheR_MeTrfase"/>
</dbReference>
<dbReference type="GO" id="GO:0008757">
    <property type="term" value="F:S-adenosylmethionine-dependent methyltransferase activity"/>
    <property type="evidence" value="ECO:0007669"/>
    <property type="project" value="InterPro"/>
</dbReference>
<dbReference type="InterPro" id="IPR022642">
    <property type="entry name" value="CheR_C"/>
</dbReference>
<dbReference type="Proteomes" id="UP000198657">
    <property type="component" value="Unassembled WGS sequence"/>
</dbReference>
<gene>
    <name evidence="2" type="ORF">SAMN04487942_1661</name>
</gene>
<dbReference type="InterPro" id="IPR029063">
    <property type="entry name" value="SAM-dependent_MTases_sf"/>
</dbReference>
<reference evidence="3" key="1">
    <citation type="submission" date="2016-10" db="EMBL/GenBank/DDBJ databases">
        <authorList>
            <person name="Varghese N."/>
            <person name="Submissions S."/>
        </authorList>
    </citation>
    <scope>NUCLEOTIDE SEQUENCE [LARGE SCALE GENOMIC DNA]</scope>
    <source>
        <strain evidence="3">CGMCC 1.8704</strain>
    </source>
</reference>
<dbReference type="PROSITE" id="PS50123">
    <property type="entry name" value="CHER"/>
    <property type="match status" value="1"/>
</dbReference>
<dbReference type="Pfam" id="PF01739">
    <property type="entry name" value="CheR"/>
    <property type="match status" value="1"/>
</dbReference>
<dbReference type="GO" id="GO:0032259">
    <property type="term" value="P:methylation"/>
    <property type="evidence" value="ECO:0007669"/>
    <property type="project" value="UniProtKB-KW"/>
</dbReference>
<dbReference type="PRINTS" id="PR00996">
    <property type="entry name" value="CHERMTFRASE"/>
</dbReference>